<dbReference type="EMBL" id="AVOT02062490">
    <property type="protein sequence ID" value="MBW0555489.1"/>
    <property type="molecule type" value="Genomic_DNA"/>
</dbReference>
<protein>
    <submittedName>
        <fullName evidence="1">Uncharacterized protein</fullName>
    </submittedName>
</protein>
<evidence type="ECO:0000313" key="2">
    <source>
        <dbReference type="Proteomes" id="UP000765509"/>
    </source>
</evidence>
<accession>A0A9Q3J4V9</accession>
<proteinExistence type="predicted"/>
<dbReference type="AlphaFoldDB" id="A0A9Q3J4V9"/>
<comment type="caution">
    <text evidence="1">The sequence shown here is derived from an EMBL/GenBank/DDBJ whole genome shotgun (WGS) entry which is preliminary data.</text>
</comment>
<dbReference type="Proteomes" id="UP000765509">
    <property type="component" value="Unassembled WGS sequence"/>
</dbReference>
<reference evidence="1" key="1">
    <citation type="submission" date="2021-03" db="EMBL/GenBank/DDBJ databases">
        <title>Draft genome sequence of rust myrtle Austropuccinia psidii MF-1, a brazilian biotype.</title>
        <authorList>
            <person name="Quecine M.C."/>
            <person name="Pachon D.M.R."/>
            <person name="Bonatelli M.L."/>
            <person name="Correr F.H."/>
            <person name="Franceschini L.M."/>
            <person name="Leite T.F."/>
            <person name="Margarido G.R.A."/>
            <person name="Almeida C.A."/>
            <person name="Ferrarezi J.A."/>
            <person name="Labate C.A."/>
        </authorList>
    </citation>
    <scope>NUCLEOTIDE SEQUENCE</scope>
    <source>
        <strain evidence="1">MF-1</strain>
    </source>
</reference>
<sequence length="257" mass="28343">MPAFPFSVAAFAATELQFCPHTLKLRLLQVLQLLRSSQLHHGIKDHLHTTSASLSFSPAPLCSSSPAVVLLVRIPLGLPTFPFFSFALHWTHSPPFPFLFLLLILSDPHFYPPFTNLNCFVFRYRALYAPSGVSPAVVPRRQPTLVMLANKHTRNVCLLSAPSDHVARGVLAQDALARTPLWSMMMKPYPRANGHWDLKQADGKDSGQLALFPEVLICPPPLLGHHPTVTSLLDLNKVIIRPMKDGDGKGHSSLGQS</sequence>
<organism evidence="1 2">
    <name type="scientific">Austropuccinia psidii MF-1</name>
    <dbReference type="NCBI Taxonomy" id="1389203"/>
    <lineage>
        <taxon>Eukaryota</taxon>
        <taxon>Fungi</taxon>
        <taxon>Dikarya</taxon>
        <taxon>Basidiomycota</taxon>
        <taxon>Pucciniomycotina</taxon>
        <taxon>Pucciniomycetes</taxon>
        <taxon>Pucciniales</taxon>
        <taxon>Sphaerophragmiaceae</taxon>
        <taxon>Austropuccinia</taxon>
    </lineage>
</organism>
<evidence type="ECO:0000313" key="1">
    <source>
        <dbReference type="EMBL" id="MBW0555489.1"/>
    </source>
</evidence>
<keyword evidence="2" id="KW-1185">Reference proteome</keyword>
<name>A0A9Q3J4V9_9BASI</name>
<gene>
    <name evidence="1" type="ORF">O181_095204</name>
</gene>